<dbReference type="EMBL" id="SNYM01000026">
    <property type="protein sequence ID" value="TDQ44156.1"/>
    <property type="molecule type" value="Genomic_DNA"/>
</dbReference>
<dbReference type="CDD" id="cd00082">
    <property type="entry name" value="HisKA"/>
    <property type="match status" value="1"/>
</dbReference>
<dbReference type="AlphaFoldDB" id="A0A4R6UE25"/>
<dbReference type="Proteomes" id="UP000295375">
    <property type="component" value="Unassembled WGS sequence"/>
</dbReference>
<gene>
    <name evidence="3" type="ORF">EV696_12638</name>
</gene>
<proteinExistence type="predicted"/>
<dbReference type="OrthoDB" id="9772100at2"/>
<dbReference type="RefSeq" id="WP_133593424.1">
    <property type="nucleotide sequence ID" value="NZ_CP037953.1"/>
</dbReference>
<name>A0A4R6UE25_9GAMM</name>
<dbReference type="Gene3D" id="3.30.565.10">
    <property type="entry name" value="Histidine kinase-like ATPase, C-terminal domain"/>
    <property type="match status" value="1"/>
</dbReference>
<keyword evidence="3" id="KW-0808">Transferase</keyword>
<reference evidence="3 4" key="1">
    <citation type="submission" date="2019-03" db="EMBL/GenBank/DDBJ databases">
        <title>Genomic Encyclopedia of Type Strains, Phase IV (KMG-IV): sequencing the most valuable type-strain genomes for metagenomic binning, comparative biology and taxonomic classification.</title>
        <authorList>
            <person name="Goeker M."/>
        </authorList>
    </citation>
    <scope>NUCLEOTIDE SEQUENCE [LARGE SCALE GENOMIC DNA]</scope>
    <source>
        <strain evidence="3 4">DSM 103792</strain>
    </source>
</reference>
<dbReference type="GO" id="GO:0000155">
    <property type="term" value="F:phosphorelay sensor kinase activity"/>
    <property type="evidence" value="ECO:0007669"/>
    <property type="project" value="InterPro"/>
</dbReference>
<sequence>MDASPFPQVLVDASGQTLKKNAVWHAQLGEQEPAQLIHPVDWAVVCQQLNVPATKINARARRDGMWQTARVRIEQQPPHFLLEWDWLATEQPVDERLPQAEMLGGIVHSFNNYLSAMMGFAELAMLDLPPTHAVYGQLQTIVDSGQQASGFTRQLLLSAGRAMMQKQAVSWPLFIVDQLDAQGIRCSQSGESLELSLDPKVLREVLNLLAHYLKKYSSEPINAEAATVDIRQESAVMLGIQPGRYAVLRLSQQGKGFSQYQCEKLFQPYFFNSLINDKKGLGLTPVLGLFRQLNGTVFAMGDAAIGNSICALIATDQSVQSEAAQEDSMLWCICEQTEVSAIIQSLLPPGFTLATMNAEQAISLLQAGYQPPILLSTSLSDITRFRDIRSALHFPHLVWTPFADKRPVTEDGVIVLRADWSGETLRQALGLVLY</sequence>
<evidence type="ECO:0000256" key="1">
    <source>
        <dbReference type="ARBA" id="ARBA00000085"/>
    </source>
</evidence>
<dbReference type="InterPro" id="IPR036890">
    <property type="entry name" value="HATPase_C_sf"/>
</dbReference>
<keyword evidence="3" id="KW-0418">Kinase</keyword>
<organism evidence="3 4">
    <name type="scientific">Permianibacter aggregans</name>
    <dbReference type="NCBI Taxonomy" id="1510150"/>
    <lineage>
        <taxon>Bacteria</taxon>
        <taxon>Pseudomonadati</taxon>
        <taxon>Pseudomonadota</taxon>
        <taxon>Gammaproteobacteria</taxon>
        <taxon>Pseudomonadales</taxon>
        <taxon>Pseudomonadaceae</taxon>
        <taxon>Permianibacter</taxon>
    </lineage>
</organism>
<dbReference type="Gene3D" id="1.10.287.130">
    <property type="match status" value="1"/>
</dbReference>
<evidence type="ECO:0000256" key="2">
    <source>
        <dbReference type="ARBA" id="ARBA00012438"/>
    </source>
</evidence>
<dbReference type="InterPro" id="IPR003661">
    <property type="entry name" value="HisK_dim/P_dom"/>
</dbReference>
<protein>
    <recommendedName>
        <fullName evidence="2">histidine kinase</fullName>
        <ecNumber evidence="2">2.7.13.3</ecNumber>
    </recommendedName>
</protein>
<accession>A0A4R6UE25</accession>
<comment type="catalytic activity">
    <reaction evidence="1">
        <text>ATP + protein L-histidine = ADP + protein N-phospho-L-histidine.</text>
        <dbReference type="EC" id="2.7.13.3"/>
    </reaction>
</comment>
<comment type="caution">
    <text evidence="3">The sequence shown here is derived from an EMBL/GenBank/DDBJ whole genome shotgun (WGS) entry which is preliminary data.</text>
</comment>
<dbReference type="SUPFAM" id="SSF55874">
    <property type="entry name" value="ATPase domain of HSP90 chaperone/DNA topoisomerase II/histidine kinase"/>
    <property type="match status" value="1"/>
</dbReference>
<evidence type="ECO:0000313" key="4">
    <source>
        <dbReference type="Proteomes" id="UP000295375"/>
    </source>
</evidence>
<keyword evidence="4" id="KW-1185">Reference proteome</keyword>
<dbReference type="EC" id="2.7.13.3" evidence="2"/>
<evidence type="ECO:0000313" key="3">
    <source>
        <dbReference type="EMBL" id="TDQ44156.1"/>
    </source>
</evidence>